<protein>
    <submittedName>
        <fullName evidence="2">Uncharacterized protein</fullName>
    </submittedName>
</protein>
<gene>
    <name evidence="1" type="ORF">POVWA1_015890</name>
    <name evidence="2" type="ORF">POVWA2_015390</name>
</gene>
<evidence type="ECO:0000313" key="4">
    <source>
        <dbReference type="Proteomes" id="UP000078555"/>
    </source>
</evidence>
<dbReference type="Proteomes" id="UP000078555">
    <property type="component" value="Unassembled WGS sequence"/>
</dbReference>
<organism evidence="2 3">
    <name type="scientific">Plasmodium ovale wallikeri</name>
    <dbReference type="NCBI Taxonomy" id="864142"/>
    <lineage>
        <taxon>Eukaryota</taxon>
        <taxon>Sar</taxon>
        <taxon>Alveolata</taxon>
        <taxon>Apicomplexa</taxon>
        <taxon>Aconoidasida</taxon>
        <taxon>Haemosporida</taxon>
        <taxon>Plasmodiidae</taxon>
        <taxon>Plasmodium</taxon>
        <taxon>Plasmodium (Plasmodium)</taxon>
    </lineage>
</organism>
<evidence type="ECO:0000313" key="2">
    <source>
        <dbReference type="EMBL" id="SBT33562.1"/>
    </source>
</evidence>
<dbReference type="Proteomes" id="UP000078550">
    <property type="component" value="Unassembled WGS sequence"/>
</dbReference>
<name>A0A1A8YPM8_PLAOA</name>
<reference evidence="3 4" key="2">
    <citation type="submission" date="2016-05" db="EMBL/GenBank/DDBJ databases">
        <authorList>
            <person name="Naeem Raeece"/>
        </authorList>
    </citation>
    <scope>NUCLEOTIDE SEQUENCE [LARGE SCALE GENOMIC DNA]</scope>
</reference>
<keyword evidence="4" id="KW-1185">Reference proteome</keyword>
<dbReference type="EMBL" id="FLRE01000064">
    <property type="protein sequence ID" value="SBT33562.1"/>
    <property type="molecule type" value="Genomic_DNA"/>
</dbReference>
<evidence type="ECO:0000313" key="3">
    <source>
        <dbReference type="Proteomes" id="UP000078550"/>
    </source>
</evidence>
<proteinExistence type="predicted"/>
<sequence>MFLVMQAKDYPNHIQALLNYLLLRQHWVILFRYWLNNFTRKIKKTTYNNNEASEELYGSSSSSSLPLGNSNIHMAYHFRRR</sequence>
<reference evidence="2" key="1">
    <citation type="submission" date="2016-05" db="EMBL/GenBank/DDBJ databases">
        <authorList>
            <person name="Lavstsen T."/>
            <person name="Jespersen J.S."/>
        </authorList>
    </citation>
    <scope>NUCLEOTIDE SEQUENCE [LARGE SCALE GENOMIC DNA]</scope>
</reference>
<dbReference type="EMBL" id="FLRD01000052">
    <property type="protein sequence ID" value="SBT33198.1"/>
    <property type="molecule type" value="Genomic_DNA"/>
</dbReference>
<evidence type="ECO:0000313" key="1">
    <source>
        <dbReference type="EMBL" id="SBT33198.1"/>
    </source>
</evidence>
<dbReference type="AlphaFoldDB" id="A0A1A8YPM8"/>
<accession>A0A1A8YPM8</accession>